<dbReference type="EMBL" id="PNBA02000005">
    <property type="protein sequence ID" value="KAG6425188.1"/>
    <property type="molecule type" value="Genomic_DNA"/>
</dbReference>
<comment type="caution">
    <text evidence="3">The sequence shown here is derived from an EMBL/GenBank/DDBJ whole genome shotgun (WGS) entry which is preliminary data.</text>
</comment>
<gene>
    <name evidence="3" type="ORF">SASPL_115614</name>
</gene>
<name>A0A8X9A1T0_SALSN</name>
<dbReference type="InterPro" id="IPR036259">
    <property type="entry name" value="MFS_trans_sf"/>
</dbReference>
<reference evidence="3" key="1">
    <citation type="submission" date="2018-01" db="EMBL/GenBank/DDBJ databases">
        <authorList>
            <person name="Mao J.F."/>
        </authorList>
    </citation>
    <scope>NUCLEOTIDE SEQUENCE</scope>
    <source>
        <strain evidence="3">Huo1</strain>
        <tissue evidence="3">Leaf</tissue>
    </source>
</reference>
<evidence type="ECO:0000256" key="2">
    <source>
        <dbReference type="SAM" id="Phobius"/>
    </source>
</evidence>
<dbReference type="PANTHER" id="PTHR11654">
    <property type="entry name" value="OLIGOPEPTIDE TRANSPORTER-RELATED"/>
    <property type="match status" value="1"/>
</dbReference>
<protein>
    <recommendedName>
        <fullName evidence="5">Solute carrier family 15 (Peptide/histidine transporter), member 3/4</fullName>
    </recommendedName>
</protein>
<dbReference type="AlphaFoldDB" id="A0A8X9A1T0"/>
<evidence type="ECO:0008006" key="5">
    <source>
        <dbReference type="Google" id="ProtNLM"/>
    </source>
</evidence>
<keyword evidence="4" id="KW-1185">Reference proteome</keyword>
<proteinExistence type="inferred from homology"/>
<reference evidence="3" key="2">
    <citation type="submission" date="2020-08" db="EMBL/GenBank/DDBJ databases">
        <title>Plant Genome Project.</title>
        <authorList>
            <person name="Zhang R.-G."/>
        </authorList>
    </citation>
    <scope>NUCLEOTIDE SEQUENCE</scope>
    <source>
        <strain evidence="3">Huo1</strain>
        <tissue evidence="3">Leaf</tissue>
    </source>
</reference>
<sequence>MQKRSDEEDQVGLKSIPHLNASVSVRLGLAFVNFRKNGRGKEMLSLIPLWAASLPFAIAISQSATLFTKQGITMDRSITPSVDLPAASLQYIIGLIGLQELFYDRVPCSLKSRETRLPRRALTRDRHLSIADLRTPINPIGGLSYQEISSKNGGNGWFSDNTNRAHLDYFYWLLASLNAIGFVAFLYFAKSYKNRSELVVIIVNY</sequence>
<evidence type="ECO:0000313" key="4">
    <source>
        <dbReference type="Proteomes" id="UP000298416"/>
    </source>
</evidence>
<keyword evidence="2" id="KW-0812">Transmembrane</keyword>
<dbReference type="Proteomes" id="UP000298416">
    <property type="component" value="Unassembled WGS sequence"/>
</dbReference>
<feature type="transmembrane region" description="Helical" evidence="2">
    <location>
        <begin position="169"/>
        <end position="189"/>
    </location>
</feature>
<organism evidence="3">
    <name type="scientific">Salvia splendens</name>
    <name type="common">Scarlet sage</name>
    <dbReference type="NCBI Taxonomy" id="180675"/>
    <lineage>
        <taxon>Eukaryota</taxon>
        <taxon>Viridiplantae</taxon>
        <taxon>Streptophyta</taxon>
        <taxon>Embryophyta</taxon>
        <taxon>Tracheophyta</taxon>
        <taxon>Spermatophyta</taxon>
        <taxon>Magnoliopsida</taxon>
        <taxon>eudicotyledons</taxon>
        <taxon>Gunneridae</taxon>
        <taxon>Pentapetalae</taxon>
        <taxon>asterids</taxon>
        <taxon>lamiids</taxon>
        <taxon>Lamiales</taxon>
        <taxon>Lamiaceae</taxon>
        <taxon>Nepetoideae</taxon>
        <taxon>Mentheae</taxon>
        <taxon>Salviinae</taxon>
        <taxon>Salvia</taxon>
        <taxon>Salvia subgen. Calosphace</taxon>
        <taxon>core Calosphace</taxon>
    </lineage>
</organism>
<keyword evidence="2" id="KW-1133">Transmembrane helix</keyword>
<comment type="similarity">
    <text evidence="1">Belongs to the major facilitator superfamily. Phosphate:H(+) symporter (TC 2.A.1.9) family.</text>
</comment>
<evidence type="ECO:0000256" key="1">
    <source>
        <dbReference type="ARBA" id="ARBA00044504"/>
    </source>
</evidence>
<keyword evidence="2" id="KW-0472">Membrane</keyword>
<dbReference type="Gene3D" id="1.20.1250.20">
    <property type="entry name" value="MFS general substrate transporter like domains"/>
    <property type="match status" value="1"/>
</dbReference>
<evidence type="ECO:0000313" key="3">
    <source>
        <dbReference type="EMBL" id="KAG6425188.1"/>
    </source>
</evidence>
<feature type="transmembrane region" description="Helical" evidence="2">
    <location>
        <begin position="44"/>
        <end position="67"/>
    </location>
</feature>
<accession>A0A8X9A1T0</accession>